<dbReference type="InterPro" id="IPR013976">
    <property type="entry name" value="HDOD"/>
</dbReference>
<dbReference type="PANTHER" id="PTHR33525:SF3">
    <property type="entry name" value="RIBONUCLEASE Y"/>
    <property type="match status" value="1"/>
</dbReference>
<feature type="region of interest" description="Disordered" evidence="1">
    <location>
        <begin position="282"/>
        <end position="309"/>
    </location>
</feature>
<reference evidence="3" key="1">
    <citation type="submission" date="2016-10" db="EMBL/GenBank/DDBJ databases">
        <title>Sequence of Gallionella enrichment culture.</title>
        <authorList>
            <person name="Poehlein A."/>
            <person name="Muehling M."/>
            <person name="Daniel R."/>
        </authorList>
    </citation>
    <scope>NUCLEOTIDE SEQUENCE</scope>
</reference>
<dbReference type="SUPFAM" id="SSF55781">
    <property type="entry name" value="GAF domain-like"/>
    <property type="match status" value="1"/>
</dbReference>
<evidence type="ECO:0000313" key="3">
    <source>
        <dbReference type="EMBL" id="OIQ93525.1"/>
    </source>
</evidence>
<accession>A0A1J5RZK0</accession>
<proteinExistence type="predicted"/>
<organism evidence="3">
    <name type="scientific">mine drainage metagenome</name>
    <dbReference type="NCBI Taxonomy" id="410659"/>
    <lineage>
        <taxon>unclassified sequences</taxon>
        <taxon>metagenomes</taxon>
        <taxon>ecological metagenomes</taxon>
    </lineage>
</organism>
<dbReference type="AlphaFoldDB" id="A0A1J5RZK0"/>
<evidence type="ECO:0000256" key="1">
    <source>
        <dbReference type="SAM" id="MobiDB-lite"/>
    </source>
</evidence>
<dbReference type="PROSITE" id="PS51833">
    <property type="entry name" value="HDOD"/>
    <property type="match status" value="1"/>
</dbReference>
<dbReference type="InterPro" id="IPR052340">
    <property type="entry name" value="RNase_Y/CdgJ"/>
</dbReference>
<sequence>MARLAPEPAPASFKELARQIADMHLPAFGMTLQAVVQATESDALSGHQIAEVILHDPALTSHVLRAANAAYLGYGGHSKIVTVSRAVVVLGIQAIRTVCISALTIEAMGASGRFGPRVQDALGRALHAAVQARDMGLRRRLTKDAAERLFVEAVLGSVGEMAFWCFAGDYAQRLDMALQTGMPQAKAEQDTLGTTLRQFGRDLLQAWNLGAILQNSKEVELATALSLASQQGWDTVEVTRTAQAIGTLLKQSDDETLASLKRNADEAVSLAVALGAPKTLPYIASPSEPPPASAATTPDEASPDTVAARYPDPNLQLQLRTLAEMGKVAVTRKDLPMLLETCLEGMHRAVALDRCLLCLLTPARTQLVARMAMGHGAADLRQHFMWDCGTELDTLLKPQATHWFTEASAAPAFIRQASGTPHCFLAAFTVDLKVIGLFYADRKPSGRELDAEAFEGFRNFVAQAEMVVRALPR</sequence>
<dbReference type="InterPro" id="IPR029016">
    <property type="entry name" value="GAF-like_dom_sf"/>
</dbReference>
<dbReference type="SUPFAM" id="SSF109604">
    <property type="entry name" value="HD-domain/PDEase-like"/>
    <property type="match status" value="1"/>
</dbReference>
<comment type="caution">
    <text evidence="3">The sequence shown here is derived from an EMBL/GenBank/DDBJ whole genome shotgun (WGS) entry which is preliminary data.</text>
</comment>
<dbReference type="Gene3D" id="3.30.450.40">
    <property type="match status" value="1"/>
</dbReference>
<dbReference type="EMBL" id="MLJW01000205">
    <property type="protein sequence ID" value="OIQ93525.1"/>
    <property type="molecule type" value="Genomic_DNA"/>
</dbReference>
<evidence type="ECO:0000259" key="2">
    <source>
        <dbReference type="PROSITE" id="PS51833"/>
    </source>
</evidence>
<name>A0A1J5RZK0_9ZZZZ</name>
<dbReference type="PANTHER" id="PTHR33525">
    <property type="match status" value="1"/>
</dbReference>
<gene>
    <name evidence="3" type="ORF">GALL_244840</name>
</gene>
<protein>
    <submittedName>
        <fullName evidence="3">HDOD domain protein</fullName>
    </submittedName>
</protein>
<feature type="domain" description="HDOD" evidence="2">
    <location>
        <begin position="25"/>
        <end position="223"/>
    </location>
</feature>
<dbReference type="Pfam" id="PF08668">
    <property type="entry name" value="HDOD"/>
    <property type="match status" value="1"/>
</dbReference>
<dbReference type="Gene3D" id="1.10.3210.10">
    <property type="entry name" value="Hypothetical protein af1432"/>
    <property type="match status" value="1"/>
</dbReference>